<proteinExistence type="predicted"/>
<dbReference type="EMBL" id="AFQE01000097">
    <property type="protein sequence ID" value="EGQ76339.1"/>
    <property type="molecule type" value="Genomic_DNA"/>
</dbReference>
<organism evidence="1 2">
    <name type="scientific">Neisseria macacae ATCC 33926</name>
    <dbReference type="NCBI Taxonomy" id="997348"/>
    <lineage>
        <taxon>Bacteria</taxon>
        <taxon>Pseudomonadati</taxon>
        <taxon>Pseudomonadota</taxon>
        <taxon>Betaproteobacteria</taxon>
        <taxon>Neisseriales</taxon>
        <taxon>Neisseriaceae</taxon>
        <taxon>Neisseria</taxon>
    </lineage>
</organism>
<sequence length="49" mass="5834">MNFKTTRFERHYKLKGRLKTQYSFQTTFLTFLRNPISPKANLTAASEHI</sequence>
<name>A0AA36UI05_9NEIS</name>
<reference evidence="1 2" key="1">
    <citation type="submission" date="2011-05" db="EMBL/GenBank/DDBJ databases">
        <authorList>
            <person name="Muzny D."/>
            <person name="Qin X."/>
            <person name="Deng J."/>
            <person name="Jiang H."/>
            <person name="Liu Y."/>
            <person name="Qu J."/>
            <person name="Song X.-Z."/>
            <person name="Zhang L."/>
            <person name="Thornton R."/>
            <person name="Coyle M."/>
            <person name="Francisco L."/>
            <person name="Jackson L."/>
            <person name="Javaid M."/>
            <person name="Korchina V."/>
            <person name="Kovar C."/>
            <person name="Mata R."/>
            <person name="Mathew T."/>
            <person name="Ngo R."/>
            <person name="Nguyen L."/>
            <person name="Nguyen N."/>
            <person name="Okwuonu G."/>
            <person name="Ongeri F."/>
            <person name="Pham C."/>
            <person name="Simmons D."/>
            <person name="Wilczek-Boney K."/>
            <person name="Hale W."/>
            <person name="Jakkamsetti A."/>
            <person name="Pham P."/>
            <person name="Ruth R."/>
            <person name="San Lucas F."/>
            <person name="Warren J."/>
            <person name="Zhang J."/>
            <person name="Zhao Z."/>
            <person name="Zhou C."/>
            <person name="Zhu D."/>
            <person name="Lee S."/>
            <person name="Bess C."/>
            <person name="Blankenburg K."/>
            <person name="Forbes L."/>
            <person name="Fu Q."/>
            <person name="Gubbala S."/>
            <person name="Hirani K."/>
            <person name="Jayaseelan J.C."/>
            <person name="Lara F."/>
            <person name="Munidasa M."/>
            <person name="Palculict T."/>
            <person name="Patil S."/>
            <person name="Pu L.-L."/>
            <person name="Saada N."/>
            <person name="Tang L."/>
            <person name="Weissenberger G."/>
            <person name="Zhu Y."/>
            <person name="Hemphill L."/>
            <person name="Shang Y."/>
            <person name="Youmans B."/>
            <person name="Ayvaz T."/>
            <person name="Ross M."/>
            <person name="Santibanez J."/>
            <person name="Aqrawi P."/>
            <person name="Gross S."/>
            <person name="Joshi V."/>
            <person name="Fowler G."/>
            <person name="Nazareth L."/>
            <person name="Reid J."/>
            <person name="Worley K."/>
            <person name="Petrosino J."/>
            <person name="Highlander S."/>
            <person name="Gibbs R."/>
        </authorList>
    </citation>
    <scope>NUCLEOTIDE SEQUENCE [LARGE SCALE GENOMIC DNA]</scope>
    <source>
        <strain evidence="1 2">ATCC 33926</strain>
    </source>
</reference>
<dbReference type="Proteomes" id="UP000004982">
    <property type="component" value="Unassembled WGS sequence"/>
</dbReference>
<protein>
    <submittedName>
        <fullName evidence="1">Uncharacterized protein</fullName>
    </submittedName>
</protein>
<gene>
    <name evidence="1" type="ORF">HMPREF9418_1982</name>
</gene>
<dbReference type="AlphaFoldDB" id="A0AA36UI05"/>
<accession>A0AA36UI05</accession>
<evidence type="ECO:0000313" key="1">
    <source>
        <dbReference type="EMBL" id="EGQ76339.1"/>
    </source>
</evidence>
<comment type="caution">
    <text evidence="1">The sequence shown here is derived from an EMBL/GenBank/DDBJ whole genome shotgun (WGS) entry which is preliminary data.</text>
</comment>
<evidence type="ECO:0000313" key="2">
    <source>
        <dbReference type="Proteomes" id="UP000004982"/>
    </source>
</evidence>